<dbReference type="Pfam" id="PF00535">
    <property type="entry name" value="Glycos_transf_2"/>
    <property type="match status" value="1"/>
</dbReference>
<proteinExistence type="predicted"/>
<dbReference type="EMBL" id="QNRR01000005">
    <property type="protein sequence ID" value="RBP43892.1"/>
    <property type="molecule type" value="Genomic_DNA"/>
</dbReference>
<keyword evidence="2" id="KW-0808">Transferase</keyword>
<dbReference type="AlphaFoldDB" id="A0A366HNJ7"/>
<dbReference type="CDD" id="cd06423">
    <property type="entry name" value="CESA_like"/>
    <property type="match status" value="1"/>
</dbReference>
<evidence type="ECO:0000313" key="2">
    <source>
        <dbReference type="EMBL" id="RBP43892.1"/>
    </source>
</evidence>
<organism evidence="2 3">
    <name type="scientific">Roseimicrobium gellanilyticum</name>
    <dbReference type="NCBI Taxonomy" id="748857"/>
    <lineage>
        <taxon>Bacteria</taxon>
        <taxon>Pseudomonadati</taxon>
        <taxon>Verrucomicrobiota</taxon>
        <taxon>Verrucomicrobiia</taxon>
        <taxon>Verrucomicrobiales</taxon>
        <taxon>Verrucomicrobiaceae</taxon>
        <taxon>Roseimicrobium</taxon>
    </lineage>
</organism>
<dbReference type="InterPro" id="IPR029044">
    <property type="entry name" value="Nucleotide-diphossugar_trans"/>
</dbReference>
<name>A0A366HNJ7_9BACT</name>
<dbReference type="InterPro" id="IPR050834">
    <property type="entry name" value="Glycosyltransf_2"/>
</dbReference>
<evidence type="ECO:0000313" key="3">
    <source>
        <dbReference type="Proteomes" id="UP000253426"/>
    </source>
</evidence>
<reference evidence="2 3" key="1">
    <citation type="submission" date="2018-06" db="EMBL/GenBank/DDBJ databases">
        <title>Genomic Encyclopedia of Type Strains, Phase IV (KMG-IV): sequencing the most valuable type-strain genomes for metagenomic binning, comparative biology and taxonomic classification.</title>
        <authorList>
            <person name="Goeker M."/>
        </authorList>
    </citation>
    <scope>NUCLEOTIDE SEQUENCE [LARGE SCALE GENOMIC DNA]</scope>
    <source>
        <strain evidence="2 3">DSM 25532</strain>
    </source>
</reference>
<comment type="caution">
    <text evidence="2">The sequence shown here is derived from an EMBL/GenBank/DDBJ whole genome shotgun (WGS) entry which is preliminary data.</text>
</comment>
<evidence type="ECO:0000259" key="1">
    <source>
        <dbReference type="Pfam" id="PF00535"/>
    </source>
</evidence>
<dbReference type="InterPro" id="IPR001173">
    <property type="entry name" value="Glyco_trans_2-like"/>
</dbReference>
<dbReference type="SUPFAM" id="SSF53448">
    <property type="entry name" value="Nucleotide-diphospho-sugar transferases"/>
    <property type="match status" value="1"/>
</dbReference>
<dbReference type="PANTHER" id="PTHR43685:SF2">
    <property type="entry name" value="GLYCOSYLTRANSFERASE 2-LIKE DOMAIN-CONTAINING PROTEIN"/>
    <property type="match status" value="1"/>
</dbReference>
<protein>
    <submittedName>
        <fullName evidence="2">Glycosyltransferase involved in cell wall biosynthesis</fullName>
    </submittedName>
</protein>
<dbReference type="OrthoDB" id="9771846at2"/>
<accession>A0A366HNJ7</accession>
<keyword evidence="3" id="KW-1185">Reference proteome</keyword>
<dbReference type="Proteomes" id="UP000253426">
    <property type="component" value="Unassembled WGS sequence"/>
</dbReference>
<gene>
    <name evidence="2" type="ORF">DES53_105291</name>
</gene>
<dbReference type="PANTHER" id="PTHR43685">
    <property type="entry name" value="GLYCOSYLTRANSFERASE"/>
    <property type="match status" value="1"/>
</dbReference>
<sequence>MAEGHVTQLTLIICTHNRAPSLAATLEAIAMQQVPAIVRWDVLVVTNACTDETNSVAERYAQDSRIPLLRVVDEPRPGVAYARCTGVRHSSATWVAMVDDDCLLAPDWVHQASTFAESQPYAGAFAGRNEIVWPPDTPLWCMDHADSLAHQNFGEEPRRLPDRGRPAPCGAGLILNRSALMGSGFLDRGRLVGRGPRDVHAGEDSEMVFFIRNAGWEVWYTPDLHLRHVITRSRTTLHYQCSLHHGFGLVEGYLRLLSHHEPLTPRNRNRSLWWAVEEMVRVLLLMPRQYFFGKGTSPAWLIRYHHALGFMEGALRLAKGTKSERSSDNVSLPTKG</sequence>
<feature type="domain" description="Glycosyltransferase 2-like" evidence="1">
    <location>
        <begin position="11"/>
        <end position="179"/>
    </location>
</feature>
<dbReference type="Gene3D" id="3.90.550.10">
    <property type="entry name" value="Spore Coat Polysaccharide Biosynthesis Protein SpsA, Chain A"/>
    <property type="match status" value="1"/>
</dbReference>
<dbReference type="RefSeq" id="WP_113959353.1">
    <property type="nucleotide sequence ID" value="NZ_QNRR01000005.1"/>
</dbReference>
<dbReference type="GO" id="GO:0016740">
    <property type="term" value="F:transferase activity"/>
    <property type="evidence" value="ECO:0007669"/>
    <property type="project" value="UniProtKB-KW"/>
</dbReference>